<keyword evidence="3 5" id="KW-1133">Transmembrane helix</keyword>
<feature type="transmembrane region" description="Helical" evidence="5">
    <location>
        <begin position="110"/>
        <end position="129"/>
    </location>
</feature>
<evidence type="ECO:0000256" key="5">
    <source>
        <dbReference type="SAM" id="Phobius"/>
    </source>
</evidence>
<comment type="caution">
    <text evidence="6">The sequence shown here is derived from an EMBL/GenBank/DDBJ whole genome shotgun (WGS) entry which is preliminary data.</text>
</comment>
<evidence type="ECO:0000256" key="1">
    <source>
        <dbReference type="ARBA" id="ARBA00004370"/>
    </source>
</evidence>
<evidence type="ECO:0008006" key="8">
    <source>
        <dbReference type="Google" id="ProtNLM"/>
    </source>
</evidence>
<evidence type="ECO:0000313" key="7">
    <source>
        <dbReference type="Proteomes" id="UP000216101"/>
    </source>
</evidence>
<comment type="subcellular location">
    <subcellularLocation>
        <location evidence="1">Membrane</location>
    </subcellularLocation>
</comment>
<feature type="transmembrane region" description="Helical" evidence="5">
    <location>
        <begin position="63"/>
        <end position="90"/>
    </location>
</feature>
<evidence type="ECO:0000256" key="3">
    <source>
        <dbReference type="ARBA" id="ARBA00022989"/>
    </source>
</evidence>
<keyword evidence="4 5" id="KW-0472">Membrane</keyword>
<dbReference type="EMBL" id="NHNI01000001">
    <property type="protein sequence ID" value="OZY85975.1"/>
    <property type="molecule type" value="Genomic_DNA"/>
</dbReference>
<accession>A0A266Q807</accession>
<sequence>MIYPLFAMVLLTFLVAFRLLFLRIKALKTGSLTLGQFRLNSGDIPDDITQTARNYSNLFEVPVLFYTAGAIAIAMRVDGSAIIIAAWLFVLARAAHSWIHLTSNNVINRFRAYVVGNLCVMALWGLLLVDHATHFVG</sequence>
<dbReference type="InterPro" id="IPR023352">
    <property type="entry name" value="MAPEG-like_dom_sf"/>
</dbReference>
<dbReference type="GO" id="GO:0016020">
    <property type="term" value="C:membrane"/>
    <property type="evidence" value="ECO:0007669"/>
    <property type="project" value="UniProtKB-SubCell"/>
</dbReference>
<keyword evidence="7" id="KW-1185">Reference proteome</keyword>
<evidence type="ECO:0000256" key="4">
    <source>
        <dbReference type="ARBA" id="ARBA00023136"/>
    </source>
</evidence>
<keyword evidence="2 5" id="KW-0812">Transmembrane</keyword>
<proteinExistence type="predicted"/>
<dbReference type="Pfam" id="PF01124">
    <property type="entry name" value="MAPEG"/>
    <property type="match status" value="1"/>
</dbReference>
<reference evidence="7" key="1">
    <citation type="submission" date="2017-05" db="EMBL/GenBank/DDBJ databases">
        <authorList>
            <person name="Barney B.M."/>
        </authorList>
    </citation>
    <scope>NUCLEOTIDE SEQUENCE [LARGE SCALE GENOMIC DNA]</scope>
    <source>
        <strain evidence="7">PSBB022</strain>
    </source>
</reference>
<dbReference type="Proteomes" id="UP000216101">
    <property type="component" value="Unassembled WGS sequence"/>
</dbReference>
<name>A0A266Q807_9GAMM</name>
<protein>
    <recommendedName>
        <fullName evidence="8">MAPEG family protein</fullName>
    </recommendedName>
</protein>
<dbReference type="Gene3D" id="1.20.120.550">
    <property type="entry name" value="Membrane associated eicosanoid/glutathione metabolism-like domain"/>
    <property type="match status" value="1"/>
</dbReference>
<evidence type="ECO:0000256" key="2">
    <source>
        <dbReference type="ARBA" id="ARBA00022692"/>
    </source>
</evidence>
<dbReference type="InterPro" id="IPR001129">
    <property type="entry name" value="Membr-assoc_MAPEG"/>
</dbReference>
<organism evidence="6 7">
    <name type="scientific">Cellvibrio mixtus</name>
    <dbReference type="NCBI Taxonomy" id="39650"/>
    <lineage>
        <taxon>Bacteria</taxon>
        <taxon>Pseudomonadati</taxon>
        <taxon>Pseudomonadota</taxon>
        <taxon>Gammaproteobacteria</taxon>
        <taxon>Cellvibrionales</taxon>
        <taxon>Cellvibrionaceae</taxon>
        <taxon>Cellvibrio</taxon>
    </lineage>
</organism>
<evidence type="ECO:0000313" key="6">
    <source>
        <dbReference type="EMBL" id="OZY85975.1"/>
    </source>
</evidence>
<dbReference type="AlphaFoldDB" id="A0A266Q807"/>
<dbReference type="SUPFAM" id="SSF161084">
    <property type="entry name" value="MAPEG domain-like"/>
    <property type="match status" value="1"/>
</dbReference>
<gene>
    <name evidence="6" type="ORF">CBP51_02795</name>
</gene>